<comment type="similarity">
    <text evidence="1">Belongs to the ABC transporter superfamily.</text>
</comment>
<dbReference type="PROSITE" id="PS00211">
    <property type="entry name" value="ABC_TRANSPORTER_1"/>
    <property type="match status" value="1"/>
</dbReference>
<dbReference type="InterPro" id="IPR017911">
    <property type="entry name" value="MacB-like_ATP-bd"/>
</dbReference>
<keyword evidence="4 5" id="KW-0067">ATP-binding</keyword>
<dbReference type="AlphaFoldDB" id="A0A1S8MBR4"/>
<keyword evidence="3" id="KW-0547">Nucleotide-binding</keyword>
<dbReference type="FunFam" id="3.40.50.300:FF:000032">
    <property type="entry name" value="Export ABC transporter ATP-binding protein"/>
    <property type="match status" value="1"/>
</dbReference>
<dbReference type="SMART" id="SM00382">
    <property type="entry name" value="AAA"/>
    <property type="match status" value="1"/>
</dbReference>
<evidence type="ECO:0000256" key="1">
    <source>
        <dbReference type="ARBA" id="ARBA00005417"/>
    </source>
</evidence>
<proteinExistence type="inferred from homology"/>
<dbReference type="PANTHER" id="PTHR42798:SF7">
    <property type="entry name" value="ALPHA-D-RIBOSE 1-METHYLPHOSPHONATE 5-TRIPHOSPHATE SYNTHASE SUBUNIT PHNL"/>
    <property type="match status" value="1"/>
</dbReference>
<keyword evidence="2" id="KW-0813">Transport</keyword>
<dbReference type="GO" id="GO:0016887">
    <property type="term" value="F:ATP hydrolysis activity"/>
    <property type="evidence" value="ECO:0007669"/>
    <property type="project" value="InterPro"/>
</dbReference>
<dbReference type="GO" id="GO:0005524">
    <property type="term" value="F:ATP binding"/>
    <property type="evidence" value="ECO:0007669"/>
    <property type="project" value="UniProtKB-KW"/>
</dbReference>
<keyword evidence="6" id="KW-1185">Reference proteome</keyword>
<dbReference type="KEGG" id="crw:CROST_002700"/>
<reference evidence="5 6" key="1">
    <citation type="submission" date="2022-04" db="EMBL/GenBank/DDBJ databases">
        <title>Genome sequence of C. roseum typestrain.</title>
        <authorList>
            <person name="Poehlein A."/>
            <person name="Schoch T."/>
            <person name="Duerre P."/>
            <person name="Daniel R."/>
        </authorList>
    </citation>
    <scope>NUCLEOTIDE SEQUENCE [LARGE SCALE GENOMIC DNA]</scope>
    <source>
        <strain evidence="5 6">DSM 7320</strain>
    </source>
</reference>
<dbReference type="RefSeq" id="WP_077833295.1">
    <property type="nucleotide sequence ID" value="NZ_CP096983.1"/>
</dbReference>
<evidence type="ECO:0000313" key="6">
    <source>
        <dbReference type="Proteomes" id="UP000190951"/>
    </source>
</evidence>
<dbReference type="InterPro" id="IPR003439">
    <property type="entry name" value="ABC_transporter-like_ATP-bd"/>
</dbReference>
<dbReference type="Gene3D" id="3.40.50.300">
    <property type="entry name" value="P-loop containing nucleotide triphosphate hydrolases"/>
    <property type="match status" value="1"/>
</dbReference>
<dbReference type="EMBL" id="CP096983">
    <property type="protein sequence ID" value="URZ09589.1"/>
    <property type="molecule type" value="Genomic_DNA"/>
</dbReference>
<dbReference type="GO" id="GO:0098796">
    <property type="term" value="C:membrane protein complex"/>
    <property type="evidence" value="ECO:0007669"/>
    <property type="project" value="UniProtKB-ARBA"/>
</dbReference>
<dbReference type="PANTHER" id="PTHR42798">
    <property type="entry name" value="LIPOPROTEIN-RELEASING SYSTEM ATP-BINDING PROTEIN LOLD"/>
    <property type="match status" value="1"/>
</dbReference>
<evidence type="ECO:0000256" key="4">
    <source>
        <dbReference type="ARBA" id="ARBA00022840"/>
    </source>
</evidence>
<dbReference type="InterPro" id="IPR017871">
    <property type="entry name" value="ABC_transporter-like_CS"/>
</dbReference>
<dbReference type="STRING" id="84029.CROST_26700"/>
<dbReference type="Proteomes" id="UP000190951">
    <property type="component" value="Chromosome"/>
</dbReference>
<organism evidence="5 6">
    <name type="scientific">Clostridium felsineum</name>
    <dbReference type="NCBI Taxonomy" id="36839"/>
    <lineage>
        <taxon>Bacteria</taxon>
        <taxon>Bacillati</taxon>
        <taxon>Bacillota</taxon>
        <taxon>Clostridia</taxon>
        <taxon>Eubacteriales</taxon>
        <taxon>Clostridiaceae</taxon>
        <taxon>Clostridium</taxon>
    </lineage>
</organism>
<dbReference type="Pfam" id="PF00005">
    <property type="entry name" value="ABC_tran"/>
    <property type="match status" value="1"/>
</dbReference>
<gene>
    <name evidence="5" type="primary">yxdL_1</name>
    <name evidence="5" type="ORF">CROST_002700</name>
</gene>
<protein>
    <submittedName>
        <fullName evidence="5">ABC transporter ATP-binding protein YxdL</fullName>
    </submittedName>
</protein>
<name>A0A1S8MBR4_9CLOT</name>
<dbReference type="GO" id="GO:0022857">
    <property type="term" value="F:transmembrane transporter activity"/>
    <property type="evidence" value="ECO:0007669"/>
    <property type="project" value="UniProtKB-ARBA"/>
</dbReference>
<dbReference type="CDD" id="cd03255">
    <property type="entry name" value="ABC_MJ0796_LolCDE_FtsE"/>
    <property type="match status" value="1"/>
</dbReference>
<dbReference type="SUPFAM" id="SSF52540">
    <property type="entry name" value="P-loop containing nucleoside triphosphate hydrolases"/>
    <property type="match status" value="1"/>
</dbReference>
<dbReference type="InterPro" id="IPR003593">
    <property type="entry name" value="AAA+_ATPase"/>
</dbReference>
<evidence type="ECO:0000256" key="2">
    <source>
        <dbReference type="ARBA" id="ARBA00022448"/>
    </source>
</evidence>
<evidence type="ECO:0000313" key="5">
    <source>
        <dbReference type="EMBL" id="URZ09589.1"/>
    </source>
</evidence>
<dbReference type="PROSITE" id="PS50893">
    <property type="entry name" value="ABC_TRANSPORTER_2"/>
    <property type="match status" value="1"/>
</dbReference>
<accession>A0A1S8MBR4</accession>
<evidence type="ECO:0000256" key="3">
    <source>
        <dbReference type="ARBA" id="ARBA00022741"/>
    </source>
</evidence>
<sequence length="258" mass="29274">MNILEIKNVCKNYKAEKGINTKVLKNINLTVKDNEFVGIMGSSGSGKTTLLNVAAGIDSFDDGKINIYGNDISKMKRNELSLFRRNNIGMVFQDFNLISSLSIKENILVPLILDKKYEIIQGDSIDKLAKLLDIEEIMNKYPYEISGGQQQRAAICRAIINSPKIIFADEPTGNLDSSSSEKVLEYFKLLHSEYNTGIVMVTHEIFSASYCDRVVFLKDGVIIKEIIKKKDRFEFFNCIMKEVQAFSMIDKRRKSNEV</sequence>
<dbReference type="InterPro" id="IPR027417">
    <property type="entry name" value="P-loop_NTPase"/>
</dbReference>